<protein>
    <submittedName>
        <fullName evidence="1">F-box protein PP2-B10</fullName>
    </submittedName>
</protein>
<keyword evidence="2" id="KW-1185">Reference proteome</keyword>
<gene>
    <name evidence="1" type="ORF">LOK49_LG08G02463</name>
</gene>
<dbReference type="Proteomes" id="UP001060215">
    <property type="component" value="Chromosome 9"/>
</dbReference>
<accession>A0ACC0GZV9</accession>
<evidence type="ECO:0000313" key="2">
    <source>
        <dbReference type="Proteomes" id="UP001060215"/>
    </source>
</evidence>
<organism evidence="1 2">
    <name type="scientific">Camellia lanceoleosa</name>
    <dbReference type="NCBI Taxonomy" id="1840588"/>
    <lineage>
        <taxon>Eukaryota</taxon>
        <taxon>Viridiplantae</taxon>
        <taxon>Streptophyta</taxon>
        <taxon>Embryophyta</taxon>
        <taxon>Tracheophyta</taxon>
        <taxon>Spermatophyta</taxon>
        <taxon>Magnoliopsida</taxon>
        <taxon>eudicotyledons</taxon>
        <taxon>Gunneridae</taxon>
        <taxon>Pentapetalae</taxon>
        <taxon>asterids</taxon>
        <taxon>Ericales</taxon>
        <taxon>Theaceae</taxon>
        <taxon>Camellia</taxon>
    </lineage>
</organism>
<sequence length="273" mass="31428">MEMEMEMEMDLFSSLPEGCISAILSFTSPLDVCRSSTLSWGFKLASDSDTIWEKFLPSDYREIISRSASQVVFHSKKQLYFTLCDSPILLDGGKMSFAVDKQSGKKCFMLPARQLWIIWGDAPQYWTWISLPESRFSEVAHLVKVCWFDIGGRLNTQILSPETNYAAYFVFKTTEQNEGFEYTPMKASVTLVGDIEDTTIYLKLQTYGEEEDAPPGPLPRRRKDGWMEIELGEFFNERDNDREVEIKLIEHEHLNWKSGLIVEGIELRPKVDA</sequence>
<evidence type="ECO:0000313" key="1">
    <source>
        <dbReference type="EMBL" id="KAI8005126.1"/>
    </source>
</evidence>
<dbReference type="EMBL" id="CM045766">
    <property type="protein sequence ID" value="KAI8005126.1"/>
    <property type="molecule type" value="Genomic_DNA"/>
</dbReference>
<reference evidence="1 2" key="1">
    <citation type="journal article" date="2022" name="Plant J.">
        <title>Chromosome-level genome of Camellia lanceoleosa provides a valuable resource for understanding genome evolution and self-incompatibility.</title>
        <authorList>
            <person name="Gong W."/>
            <person name="Xiao S."/>
            <person name="Wang L."/>
            <person name="Liao Z."/>
            <person name="Chang Y."/>
            <person name="Mo W."/>
            <person name="Hu G."/>
            <person name="Li W."/>
            <person name="Zhao G."/>
            <person name="Zhu H."/>
            <person name="Hu X."/>
            <person name="Ji K."/>
            <person name="Xiang X."/>
            <person name="Song Q."/>
            <person name="Yuan D."/>
            <person name="Jin S."/>
            <person name="Zhang L."/>
        </authorList>
    </citation>
    <scope>NUCLEOTIDE SEQUENCE [LARGE SCALE GENOMIC DNA]</scope>
    <source>
        <strain evidence="1">SQ_2022a</strain>
    </source>
</reference>
<proteinExistence type="predicted"/>
<name>A0ACC0GZV9_9ERIC</name>
<comment type="caution">
    <text evidence="1">The sequence shown here is derived from an EMBL/GenBank/DDBJ whole genome shotgun (WGS) entry which is preliminary data.</text>
</comment>